<dbReference type="Proteomes" id="UP000244855">
    <property type="component" value="Unassembled WGS sequence"/>
</dbReference>
<dbReference type="EMBL" id="KZ805426">
    <property type="protein sequence ID" value="PVH97865.1"/>
    <property type="molecule type" value="Genomic_DNA"/>
</dbReference>
<reference evidence="1 2" key="1">
    <citation type="journal article" date="2018" name="Sci. Rep.">
        <title>Comparative genomics provides insights into the lifestyle and reveals functional heterogeneity of dark septate endophytic fungi.</title>
        <authorList>
            <person name="Knapp D.G."/>
            <person name="Nemeth J.B."/>
            <person name="Barry K."/>
            <person name="Hainaut M."/>
            <person name="Henrissat B."/>
            <person name="Johnson J."/>
            <person name="Kuo A."/>
            <person name="Lim J.H.P."/>
            <person name="Lipzen A."/>
            <person name="Nolan M."/>
            <person name="Ohm R.A."/>
            <person name="Tamas L."/>
            <person name="Grigoriev I.V."/>
            <person name="Spatafora J.W."/>
            <person name="Nagy L.G."/>
            <person name="Kovacs G.M."/>
        </authorList>
    </citation>
    <scope>NUCLEOTIDE SEQUENCE [LARGE SCALE GENOMIC DNA]</scope>
    <source>
        <strain evidence="1 2">DSE2036</strain>
    </source>
</reference>
<gene>
    <name evidence="1" type="ORF">DM02DRAFT_616185</name>
</gene>
<name>A0A2V1DIU9_9PLEO</name>
<sequence>MLCPGTLTVCKAGEAKICCAARETTGCLCCRKPGEKRCVKGQLHSASGISIEMK</sequence>
<organism evidence="1 2">
    <name type="scientific">Periconia macrospinosa</name>
    <dbReference type="NCBI Taxonomy" id="97972"/>
    <lineage>
        <taxon>Eukaryota</taxon>
        <taxon>Fungi</taxon>
        <taxon>Dikarya</taxon>
        <taxon>Ascomycota</taxon>
        <taxon>Pezizomycotina</taxon>
        <taxon>Dothideomycetes</taxon>
        <taxon>Pleosporomycetidae</taxon>
        <taxon>Pleosporales</taxon>
        <taxon>Massarineae</taxon>
        <taxon>Periconiaceae</taxon>
        <taxon>Periconia</taxon>
    </lineage>
</organism>
<proteinExistence type="predicted"/>
<keyword evidence="2" id="KW-1185">Reference proteome</keyword>
<protein>
    <submittedName>
        <fullName evidence="1">Uncharacterized protein</fullName>
    </submittedName>
</protein>
<accession>A0A2V1DIU9</accession>
<evidence type="ECO:0000313" key="2">
    <source>
        <dbReference type="Proteomes" id="UP000244855"/>
    </source>
</evidence>
<dbReference type="AlphaFoldDB" id="A0A2V1DIU9"/>
<evidence type="ECO:0000313" key="1">
    <source>
        <dbReference type="EMBL" id="PVH97865.1"/>
    </source>
</evidence>